<keyword evidence="7" id="KW-0460">Magnesium</keyword>
<dbReference type="Pfam" id="PF01743">
    <property type="entry name" value="PolyA_pol"/>
    <property type="match status" value="1"/>
</dbReference>
<dbReference type="InterPro" id="IPR032828">
    <property type="entry name" value="PolyA_RNA-bd"/>
</dbReference>
<dbReference type="NCBIfam" id="NF009814">
    <property type="entry name" value="PRK13299.1"/>
    <property type="match status" value="1"/>
</dbReference>
<evidence type="ECO:0000313" key="13">
    <source>
        <dbReference type="EMBL" id="MFD2661934.1"/>
    </source>
</evidence>
<reference evidence="14" key="1">
    <citation type="journal article" date="2019" name="Int. J. Syst. Evol. Microbiol.">
        <title>The Global Catalogue of Microorganisms (GCM) 10K type strain sequencing project: providing services to taxonomists for standard genome sequencing and annotation.</title>
        <authorList>
            <consortium name="The Broad Institute Genomics Platform"/>
            <consortium name="The Broad Institute Genome Sequencing Center for Infectious Disease"/>
            <person name="Wu L."/>
            <person name="Ma J."/>
        </authorList>
    </citation>
    <scope>NUCLEOTIDE SEQUENCE [LARGE SCALE GENOMIC DNA]</scope>
    <source>
        <strain evidence="14">TISTR 1827</strain>
    </source>
</reference>
<evidence type="ECO:0000256" key="4">
    <source>
        <dbReference type="ARBA" id="ARBA00022695"/>
    </source>
</evidence>
<dbReference type="InterPro" id="IPR050264">
    <property type="entry name" value="Bact_CCA-adding_enz_type3_sf"/>
</dbReference>
<feature type="domain" description="tRNA nucleotidyltransferase/poly(A) polymerase RNA and SrmB- binding" evidence="11">
    <location>
        <begin position="173"/>
        <end position="227"/>
    </location>
</feature>
<keyword evidence="8 9" id="KW-0694">RNA-binding</keyword>
<dbReference type="Proteomes" id="UP001597493">
    <property type="component" value="Unassembled WGS sequence"/>
</dbReference>
<organism evidence="13 14">
    <name type="scientific">Paenibacillus thailandensis</name>
    <dbReference type="NCBI Taxonomy" id="393250"/>
    <lineage>
        <taxon>Bacteria</taxon>
        <taxon>Bacillati</taxon>
        <taxon>Bacillota</taxon>
        <taxon>Bacilli</taxon>
        <taxon>Bacillales</taxon>
        <taxon>Paenibacillaceae</taxon>
        <taxon>Paenibacillus</taxon>
    </lineage>
</organism>
<dbReference type="InterPro" id="IPR043519">
    <property type="entry name" value="NT_sf"/>
</dbReference>
<evidence type="ECO:0000313" key="14">
    <source>
        <dbReference type="Proteomes" id="UP001597493"/>
    </source>
</evidence>
<evidence type="ECO:0000259" key="11">
    <source>
        <dbReference type="Pfam" id="PF12627"/>
    </source>
</evidence>
<dbReference type="GO" id="GO:0004810">
    <property type="term" value="F:CCA tRNA nucleotidyltransferase activity"/>
    <property type="evidence" value="ECO:0007669"/>
    <property type="project" value="UniProtKB-EC"/>
</dbReference>
<feature type="domain" description="Poly A polymerase head" evidence="10">
    <location>
        <begin position="28"/>
        <end position="146"/>
    </location>
</feature>
<keyword evidence="2 9" id="KW-0808">Transferase</keyword>
<comment type="caution">
    <text evidence="13">The sequence shown here is derived from an EMBL/GenBank/DDBJ whole genome shotgun (WGS) entry which is preliminary data.</text>
</comment>
<evidence type="ECO:0000256" key="6">
    <source>
        <dbReference type="ARBA" id="ARBA00022741"/>
    </source>
</evidence>
<evidence type="ECO:0000256" key="3">
    <source>
        <dbReference type="ARBA" id="ARBA00022694"/>
    </source>
</evidence>
<evidence type="ECO:0000259" key="12">
    <source>
        <dbReference type="Pfam" id="PF13735"/>
    </source>
</evidence>
<dbReference type="SUPFAM" id="SSF81301">
    <property type="entry name" value="Nucleotidyltransferase"/>
    <property type="match status" value="1"/>
</dbReference>
<dbReference type="Pfam" id="PF12627">
    <property type="entry name" value="PolyA_pol_RNAbd"/>
    <property type="match status" value="1"/>
</dbReference>
<evidence type="ECO:0000256" key="7">
    <source>
        <dbReference type="ARBA" id="ARBA00022842"/>
    </source>
</evidence>
<dbReference type="Pfam" id="PF13735">
    <property type="entry name" value="tRNA_NucTran2_2"/>
    <property type="match status" value="1"/>
</dbReference>
<sequence length="434" mass="48682">MRIEMPDVMKAALPILERLAEGGYEAVFVGGSVRDILLQRPITDVDIATSAQPDEVMRLFERTVPTGIQHGTVTVLAGDRAYEVTTYRQESAYENHRKPESVSFISDLEGDLMRRDLTINAIALRADGTVIDPFGGIRDLREGIVRCVGDADARFDEDALRMLRAVRFMAEFGFRCSPDTWEALLRRRSLLRHIAMERVRMELDKMIGGASPGEAIAVLNESGLLSYTKDPLEARFFGGDGDFRSGRAYGALDRLQLPADRWACLLLLHGAKAEEAERTLDALRFAGKRKDEIALMIRLHMDMTGEAERTGCFDEAADPASERLRRLWVKLVVRHGTEAAESWLRIVRAANAAPYARAADWLENCLRSMPVATLRELRLNGKELAAHLERRPGSWTGEWLNRLLIEAALGRIKNGKEELLAQADIWKAEECAHE</sequence>
<dbReference type="CDD" id="cd05398">
    <property type="entry name" value="NT_ClassII-CCAase"/>
    <property type="match status" value="1"/>
</dbReference>
<evidence type="ECO:0000256" key="1">
    <source>
        <dbReference type="ARBA" id="ARBA00001946"/>
    </source>
</evidence>
<dbReference type="EC" id="2.7.7.72" evidence="13"/>
<dbReference type="InterPro" id="IPR032810">
    <property type="entry name" value="CCA-adding_enz_C"/>
</dbReference>
<comment type="similarity">
    <text evidence="9">Belongs to the tRNA nucleotidyltransferase/poly(A) polymerase family.</text>
</comment>
<evidence type="ECO:0000256" key="9">
    <source>
        <dbReference type="RuleBase" id="RU003953"/>
    </source>
</evidence>
<feature type="domain" description="CCA-adding enzyme C-terminal" evidence="12">
    <location>
        <begin position="260"/>
        <end position="422"/>
    </location>
</feature>
<dbReference type="Gene3D" id="3.30.460.10">
    <property type="entry name" value="Beta Polymerase, domain 2"/>
    <property type="match status" value="1"/>
</dbReference>
<comment type="cofactor">
    <cofactor evidence="1">
        <name>Mg(2+)</name>
        <dbReference type="ChEBI" id="CHEBI:18420"/>
    </cofactor>
</comment>
<evidence type="ECO:0000256" key="8">
    <source>
        <dbReference type="ARBA" id="ARBA00022884"/>
    </source>
</evidence>
<dbReference type="PANTHER" id="PTHR46173">
    <property type="entry name" value="CCA TRNA NUCLEOTIDYLTRANSFERASE 1, MITOCHONDRIAL"/>
    <property type="match status" value="1"/>
</dbReference>
<keyword evidence="6" id="KW-0547">Nucleotide-binding</keyword>
<keyword evidence="4 13" id="KW-0548">Nucleotidyltransferase</keyword>
<dbReference type="EMBL" id="JBHUMY010000020">
    <property type="protein sequence ID" value="MFD2661934.1"/>
    <property type="molecule type" value="Genomic_DNA"/>
</dbReference>
<dbReference type="Gene3D" id="1.10.246.80">
    <property type="match status" value="1"/>
</dbReference>
<dbReference type="PANTHER" id="PTHR46173:SF1">
    <property type="entry name" value="CCA TRNA NUCLEOTIDYLTRANSFERASE 1, MITOCHONDRIAL"/>
    <property type="match status" value="1"/>
</dbReference>
<gene>
    <name evidence="13" type="ORF">ACFSW5_16890</name>
</gene>
<dbReference type="SUPFAM" id="SSF81891">
    <property type="entry name" value="Poly A polymerase C-terminal region-like"/>
    <property type="match status" value="1"/>
</dbReference>
<evidence type="ECO:0000256" key="2">
    <source>
        <dbReference type="ARBA" id="ARBA00022679"/>
    </source>
</evidence>
<protein>
    <submittedName>
        <fullName evidence="13">CCA tRNA nucleotidyltransferase</fullName>
        <ecNumber evidence="13">2.7.7.72</ecNumber>
    </submittedName>
</protein>
<evidence type="ECO:0000259" key="10">
    <source>
        <dbReference type="Pfam" id="PF01743"/>
    </source>
</evidence>
<dbReference type="InterPro" id="IPR002646">
    <property type="entry name" value="PolA_pol_head_dom"/>
</dbReference>
<keyword evidence="14" id="KW-1185">Reference proteome</keyword>
<dbReference type="Gene3D" id="1.10.3090.10">
    <property type="entry name" value="cca-adding enzyme, domain 2"/>
    <property type="match status" value="1"/>
</dbReference>
<evidence type="ECO:0000256" key="5">
    <source>
        <dbReference type="ARBA" id="ARBA00022723"/>
    </source>
</evidence>
<accession>A0ABW5QZV0</accession>
<keyword evidence="3" id="KW-0819">tRNA processing</keyword>
<proteinExistence type="inferred from homology"/>
<dbReference type="RefSeq" id="WP_379275500.1">
    <property type="nucleotide sequence ID" value="NZ_JBHUGT010000029.1"/>
</dbReference>
<keyword evidence="5" id="KW-0479">Metal-binding</keyword>
<name>A0ABW5QZV0_9BACL</name>